<dbReference type="InterPro" id="IPR014710">
    <property type="entry name" value="RmlC-like_jellyroll"/>
</dbReference>
<feature type="domain" description="Rhodanese" evidence="2">
    <location>
        <begin position="274"/>
        <end position="366"/>
    </location>
</feature>
<dbReference type="AlphaFoldDB" id="A0A3N1NVV8"/>
<dbReference type="GO" id="GO:0005829">
    <property type="term" value="C:cytosol"/>
    <property type="evidence" value="ECO:0007669"/>
    <property type="project" value="TreeGrafter"/>
</dbReference>
<evidence type="ECO:0000259" key="1">
    <source>
        <dbReference type="PROSITE" id="PS50042"/>
    </source>
</evidence>
<dbReference type="OrthoDB" id="9814704at2"/>
<dbReference type="Gene3D" id="2.60.120.10">
    <property type="entry name" value="Jelly Rolls"/>
    <property type="match status" value="2"/>
</dbReference>
<dbReference type="SMART" id="SM00450">
    <property type="entry name" value="RHOD"/>
    <property type="match status" value="1"/>
</dbReference>
<dbReference type="GO" id="GO:0003700">
    <property type="term" value="F:DNA-binding transcription factor activity"/>
    <property type="evidence" value="ECO:0007669"/>
    <property type="project" value="TreeGrafter"/>
</dbReference>
<dbReference type="InterPro" id="IPR001763">
    <property type="entry name" value="Rhodanese-like_dom"/>
</dbReference>
<dbReference type="Proteomes" id="UP000273643">
    <property type="component" value="Unassembled WGS sequence"/>
</dbReference>
<dbReference type="SMART" id="SM00100">
    <property type="entry name" value="cNMP"/>
    <property type="match status" value="2"/>
</dbReference>
<dbReference type="CDD" id="cd00158">
    <property type="entry name" value="RHOD"/>
    <property type="match status" value="1"/>
</dbReference>
<evidence type="ECO:0000313" key="4">
    <source>
        <dbReference type="Proteomes" id="UP000273643"/>
    </source>
</evidence>
<organism evidence="3 4">
    <name type="scientific">Marinimicrobium koreense</name>
    <dbReference type="NCBI Taxonomy" id="306545"/>
    <lineage>
        <taxon>Bacteria</taxon>
        <taxon>Pseudomonadati</taxon>
        <taxon>Pseudomonadota</taxon>
        <taxon>Gammaproteobacteria</taxon>
        <taxon>Cellvibrionales</taxon>
        <taxon>Cellvibrionaceae</taxon>
        <taxon>Marinimicrobium</taxon>
    </lineage>
</organism>
<dbReference type="InterPro" id="IPR018490">
    <property type="entry name" value="cNMP-bd_dom_sf"/>
</dbReference>
<dbReference type="RefSeq" id="WP_123637260.1">
    <property type="nucleotide sequence ID" value="NZ_RJUK01000001.1"/>
</dbReference>
<sequence>MLSSQPQTPTTDPAFDLSLTRTLVPLKDMSESHLRDLLSHSQAEVVFAGQTLFRAGEYDRQHLYLLHGDILLTDRQGTQTRIKGRSTLMPLAHQQPRPVTAVAETDCSILRIDSERLDQLLTWSQVSDYLQLNVARERDLDEDIEWMTTVLRSNLFFKVPPLNVEQIFYRLKPRVVHTGETIIRQGEIGDCCYFIKEGEAEVHRHGEGGWVHLADIGPGRCFGEDALVNDAPRNARVRMLSDGVLMVLDKQDFYRLLKAPDVPTVPLATLPEARARGAVLVDTRSEEEYSAQHLSQAVNIPLSLLAIKSRLLAEDVEYLCYCDTGRRSRATAHLLRQQGYRAQALNDAPALFGDPQWAEQFEDPAPYVLKEGRACREPI</sequence>
<dbReference type="EMBL" id="RJUK01000001">
    <property type="protein sequence ID" value="ROQ20009.1"/>
    <property type="molecule type" value="Genomic_DNA"/>
</dbReference>
<reference evidence="3 4" key="1">
    <citation type="submission" date="2018-11" db="EMBL/GenBank/DDBJ databases">
        <title>Genomic Encyclopedia of Type Strains, Phase IV (KMG-IV): sequencing the most valuable type-strain genomes for metagenomic binning, comparative biology and taxonomic classification.</title>
        <authorList>
            <person name="Goeker M."/>
        </authorList>
    </citation>
    <scope>NUCLEOTIDE SEQUENCE [LARGE SCALE GENOMIC DNA]</scope>
    <source>
        <strain evidence="3 4">DSM 16974</strain>
    </source>
</reference>
<dbReference type="InterPro" id="IPR000595">
    <property type="entry name" value="cNMP-bd_dom"/>
</dbReference>
<dbReference type="PROSITE" id="PS50206">
    <property type="entry name" value="RHODANESE_3"/>
    <property type="match status" value="1"/>
</dbReference>
<feature type="domain" description="Cyclic nucleotide-binding" evidence="1">
    <location>
        <begin position="155"/>
        <end position="257"/>
    </location>
</feature>
<dbReference type="Pfam" id="PF00581">
    <property type="entry name" value="Rhodanese"/>
    <property type="match status" value="1"/>
</dbReference>
<evidence type="ECO:0000259" key="2">
    <source>
        <dbReference type="PROSITE" id="PS50206"/>
    </source>
</evidence>
<evidence type="ECO:0000313" key="3">
    <source>
        <dbReference type="EMBL" id="ROQ20009.1"/>
    </source>
</evidence>
<comment type="caution">
    <text evidence="3">The sequence shown here is derived from an EMBL/GenBank/DDBJ whole genome shotgun (WGS) entry which is preliminary data.</text>
</comment>
<dbReference type="SUPFAM" id="SSF51206">
    <property type="entry name" value="cAMP-binding domain-like"/>
    <property type="match status" value="2"/>
</dbReference>
<name>A0A3N1NVV8_9GAMM</name>
<dbReference type="PROSITE" id="PS50042">
    <property type="entry name" value="CNMP_BINDING_3"/>
    <property type="match status" value="2"/>
</dbReference>
<dbReference type="Pfam" id="PF00027">
    <property type="entry name" value="cNMP_binding"/>
    <property type="match status" value="2"/>
</dbReference>
<dbReference type="CDD" id="cd00038">
    <property type="entry name" value="CAP_ED"/>
    <property type="match status" value="2"/>
</dbReference>
<dbReference type="InterPro" id="IPR050397">
    <property type="entry name" value="Env_Response_Regulators"/>
</dbReference>
<feature type="domain" description="Cyclic nucleotide-binding" evidence="1">
    <location>
        <begin position="25"/>
        <end position="121"/>
    </location>
</feature>
<protein>
    <submittedName>
        <fullName evidence="3">Cyclic nucleotide-binding protein</fullName>
    </submittedName>
</protein>
<dbReference type="InterPro" id="IPR036873">
    <property type="entry name" value="Rhodanese-like_dom_sf"/>
</dbReference>
<dbReference type="SUPFAM" id="SSF52821">
    <property type="entry name" value="Rhodanese/Cell cycle control phosphatase"/>
    <property type="match status" value="1"/>
</dbReference>
<keyword evidence="4" id="KW-1185">Reference proteome</keyword>
<proteinExistence type="predicted"/>
<accession>A0A3N1NVV8</accession>
<dbReference type="PANTHER" id="PTHR24567:SF74">
    <property type="entry name" value="HTH-TYPE TRANSCRIPTIONAL REGULATOR ARCR"/>
    <property type="match status" value="1"/>
</dbReference>
<gene>
    <name evidence="3" type="ORF">EDC38_0602</name>
</gene>
<dbReference type="PANTHER" id="PTHR24567">
    <property type="entry name" value="CRP FAMILY TRANSCRIPTIONAL REGULATORY PROTEIN"/>
    <property type="match status" value="1"/>
</dbReference>
<dbReference type="Gene3D" id="3.40.250.10">
    <property type="entry name" value="Rhodanese-like domain"/>
    <property type="match status" value="1"/>
</dbReference>